<organism evidence="1 2">
    <name type="scientific">Shouchella clausii</name>
    <name type="common">Alkalihalobacillus clausii</name>
    <dbReference type="NCBI Taxonomy" id="79880"/>
    <lineage>
        <taxon>Bacteria</taxon>
        <taxon>Bacillati</taxon>
        <taxon>Bacillota</taxon>
        <taxon>Bacilli</taxon>
        <taxon>Bacillales</taxon>
        <taxon>Bacillaceae</taxon>
        <taxon>Shouchella</taxon>
    </lineage>
</organism>
<evidence type="ECO:0000313" key="2">
    <source>
        <dbReference type="Proteomes" id="UP000216133"/>
    </source>
</evidence>
<protein>
    <submittedName>
        <fullName evidence="1">Uncharacterized protein</fullName>
    </submittedName>
</protein>
<dbReference type="RefSeq" id="WP_095328225.1">
    <property type="nucleotide sequence ID" value="NZ_NPBS01000917.1"/>
</dbReference>
<evidence type="ECO:0000313" key="1">
    <source>
        <dbReference type="EMBL" id="PAF11666.1"/>
    </source>
</evidence>
<sequence length="64" mass="7564">MDNYKNDNTARYYKAHVSVWGTSQIHLRNPYIIGWWSAAFPGFGHLLLSKYLRGYALFIWEVLI</sequence>
<feature type="non-terminal residue" evidence="1">
    <location>
        <position position="64"/>
    </location>
</feature>
<accession>A0A268QVW9</accession>
<dbReference type="Proteomes" id="UP000216133">
    <property type="component" value="Unassembled WGS sequence"/>
</dbReference>
<comment type="caution">
    <text evidence="1">The sequence shown here is derived from an EMBL/GenBank/DDBJ whole genome shotgun (WGS) entry which is preliminary data.</text>
</comment>
<dbReference type="EMBL" id="NPBS01000917">
    <property type="protein sequence ID" value="PAF11666.1"/>
    <property type="molecule type" value="Genomic_DNA"/>
</dbReference>
<reference evidence="1 2" key="1">
    <citation type="submission" date="2017-07" db="EMBL/GenBank/DDBJ databases">
        <title>Isolation and whole genome analysis of endospore-forming bacteria from heroin.</title>
        <authorList>
            <person name="Kalinowski J."/>
            <person name="Ahrens B."/>
            <person name="Al-Dilaimi A."/>
            <person name="Winkler A."/>
            <person name="Wibberg D."/>
            <person name="Schleenbecker U."/>
            <person name="Ruckert C."/>
            <person name="Wolfel R."/>
            <person name="Grass G."/>
        </authorList>
    </citation>
    <scope>NUCLEOTIDE SEQUENCE [LARGE SCALE GENOMIC DNA]</scope>
    <source>
        <strain evidence="1 2">7523-2</strain>
    </source>
</reference>
<name>A0A268QVW9_SHOCL</name>
<gene>
    <name evidence="1" type="ORF">CHH61_26075</name>
</gene>
<dbReference type="AlphaFoldDB" id="A0A268QVW9"/>
<proteinExistence type="predicted"/>